<proteinExistence type="predicted"/>
<name>A0A7H0FUJ1_9GAMM</name>
<gene>
    <name evidence="3" type="ORF">H8B22_09275</name>
</gene>
<dbReference type="Pfam" id="PF13478">
    <property type="entry name" value="XdhC_C"/>
    <property type="match status" value="1"/>
</dbReference>
<organism evidence="3 4">
    <name type="scientific">Agrilutibacter terrestris</name>
    <dbReference type="NCBI Taxonomy" id="2865112"/>
    <lineage>
        <taxon>Bacteria</taxon>
        <taxon>Pseudomonadati</taxon>
        <taxon>Pseudomonadota</taxon>
        <taxon>Gammaproteobacteria</taxon>
        <taxon>Lysobacterales</taxon>
        <taxon>Lysobacteraceae</taxon>
        <taxon>Agrilutibacter</taxon>
    </lineage>
</organism>
<dbReference type="RefSeq" id="WP_187711153.1">
    <property type="nucleotide sequence ID" value="NZ_CP060820.1"/>
</dbReference>
<dbReference type="InterPro" id="IPR052698">
    <property type="entry name" value="MoCofactor_Util/Proc"/>
</dbReference>
<dbReference type="EMBL" id="CP060820">
    <property type="protein sequence ID" value="QNP39707.1"/>
    <property type="molecule type" value="Genomic_DNA"/>
</dbReference>
<evidence type="ECO:0000259" key="2">
    <source>
        <dbReference type="Pfam" id="PF13478"/>
    </source>
</evidence>
<protein>
    <submittedName>
        <fullName evidence="3">XdhC family protein</fullName>
    </submittedName>
</protein>
<dbReference type="Proteomes" id="UP000516018">
    <property type="component" value="Chromosome"/>
</dbReference>
<evidence type="ECO:0000313" key="4">
    <source>
        <dbReference type="Proteomes" id="UP000516018"/>
    </source>
</evidence>
<dbReference type="PANTHER" id="PTHR30388:SF4">
    <property type="entry name" value="MOLYBDENUM COFACTOR INSERTION CHAPERONE PAOD"/>
    <property type="match status" value="1"/>
</dbReference>
<dbReference type="Pfam" id="PF02625">
    <property type="entry name" value="XdhC_CoxI"/>
    <property type="match status" value="1"/>
</dbReference>
<feature type="domain" description="XdhC- CoxI" evidence="1">
    <location>
        <begin position="26"/>
        <end position="85"/>
    </location>
</feature>
<reference evidence="3 4" key="1">
    <citation type="submission" date="2020-08" db="EMBL/GenBank/DDBJ databases">
        <title>Lysobacter sp. II4 sp. nov., isolated from soil.</title>
        <authorList>
            <person name="Woo C.Y."/>
            <person name="Kim J."/>
        </authorList>
    </citation>
    <scope>NUCLEOTIDE SEQUENCE [LARGE SCALE GENOMIC DNA]</scope>
    <source>
        <strain evidence="3 4">II4</strain>
    </source>
</reference>
<evidence type="ECO:0000313" key="3">
    <source>
        <dbReference type="EMBL" id="QNP39707.1"/>
    </source>
</evidence>
<accession>A0A7H0FUJ1</accession>
<dbReference type="InterPro" id="IPR003777">
    <property type="entry name" value="XdhC_CoxI"/>
</dbReference>
<dbReference type="PANTHER" id="PTHR30388">
    <property type="entry name" value="ALDEHYDE OXIDOREDUCTASE MOLYBDENUM COFACTOR ASSEMBLY PROTEIN"/>
    <property type="match status" value="1"/>
</dbReference>
<evidence type="ECO:0000259" key="1">
    <source>
        <dbReference type="Pfam" id="PF02625"/>
    </source>
</evidence>
<dbReference type="KEGG" id="lsx:H8B22_09275"/>
<feature type="domain" description="XdhC Rossmann" evidence="2">
    <location>
        <begin position="184"/>
        <end position="323"/>
    </location>
</feature>
<dbReference type="AlphaFoldDB" id="A0A7H0FUJ1"/>
<sequence>MDIEVAVTRSPPGGPRAVLEASALAAERDEAAVLALVVATEGSTYVRSGTMALFGGESGQVGWLSGGCLEPEIERRAQRAAAAGGMDWLDIDTRDDEDLFSGSALGCRGRLRLALLPLRSMPRWGELVQAWLRAEAPLCIAISAAGELRAHAGALEQQWQLAPLSAGDVGSGPWSVDIAAPPTVAIFGAGPETPALLPALRTLGWMVTLVEQRPRWAPLAATADTAIERAPQAAIAALANARCDAALVMHHHFELDREALAALADTGIGFIGLLGPPRRRDDLFRVLPPAACVALAPRLHAPVGLNLGGHGPEAIALSIAAQLHAYRHAP</sequence>
<dbReference type="InterPro" id="IPR027051">
    <property type="entry name" value="XdhC_Rossmann_dom"/>
</dbReference>
<dbReference type="Gene3D" id="3.40.50.720">
    <property type="entry name" value="NAD(P)-binding Rossmann-like Domain"/>
    <property type="match status" value="1"/>
</dbReference>
<keyword evidence="4" id="KW-1185">Reference proteome</keyword>